<reference evidence="1" key="1">
    <citation type="submission" date="2021-02" db="EMBL/GenBank/DDBJ databases">
        <title>FDA dAtabase for Regulatory Grade micrObial Sequences (FDA-ARGOS): Supporting development and validation of Infectious Disease Dx tests.</title>
        <authorList>
            <person name="Sproer C."/>
            <person name="Gronow S."/>
            <person name="Severitt S."/>
            <person name="Schroder I."/>
            <person name="Tallon L."/>
            <person name="Sadzewicz L."/>
            <person name="Zhao X."/>
            <person name="Boylan J."/>
            <person name="Ott S."/>
            <person name="Bowen H."/>
            <person name="Vavikolanu K."/>
            <person name="Mehta A."/>
            <person name="Aluvathingal J."/>
            <person name="Nadendla S."/>
            <person name="Lowell S."/>
            <person name="Myers T."/>
            <person name="Yan Y."/>
            <person name="Sichtig H."/>
        </authorList>
    </citation>
    <scope>NUCLEOTIDE SEQUENCE</scope>
    <source>
        <strain evidence="1">FDAARGOS_1191</strain>
    </source>
</reference>
<proteinExistence type="predicted"/>
<dbReference type="NCBIfam" id="TIGR01873">
    <property type="entry name" value="cas_CT1978"/>
    <property type="match status" value="1"/>
</dbReference>
<name>A0AAX1LAA6_9CORY</name>
<dbReference type="Pfam" id="PF09707">
    <property type="entry name" value="Cas_Cas2CT1978"/>
    <property type="match status" value="1"/>
</dbReference>
<dbReference type="EMBL" id="CP069534">
    <property type="protein sequence ID" value="QRP70809.1"/>
    <property type="molecule type" value="Genomic_DNA"/>
</dbReference>
<sequence>MFLVITCSAVPDHLHGYLTRFLSEVDTGVYVGNVSRRVRNNLWTRCATAIKSGRLTMINRDPEREQGFAVNTLGSQRRTIIDMDGLLLASTLLPARPKNPPRRK</sequence>
<evidence type="ECO:0000313" key="2">
    <source>
        <dbReference type="Proteomes" id="UP000617681"/>
    </source>
</evidence>
<dbReference type="Gene3D" id="3.30.70.240">
    <property type="match status" value="1"/>
</dbReference>
<dbReference type="InterPro" id="IPR010152">
    <property type="entry name" value="CRISPR-assoc_prot_Cas2_sub"/>
</dbReference>
<dbReference type="RefSeq" id="WP_005392866.1">
    <property type="nucleotide sequence ID" value="NZ_CP069534.1"/>
</dbReference>
<accession>A0AAX1LAA6</accession>
<protein>
    <submittedName>
        <fullName evidence="1">Type I-E CRISPR-associated endoribonuclease Cas2</fullName>
    </submittedName>
</protein>
<dbReference type="CDD" id="cd09755">
    <property type="entry name" value="Cas2_I-E"/>
    <property type="match status" value="1"/>
</dbReference>
<dbReference type="AlphaFoldDB" id="A0AAX1LAA6"/>
<organism evidence="1 2">
    <name type="scientific">Corynebacterium glucuronolyticum</name>
    <dbReference type="NCBI Taxonomy" id="39791"/>
    <lineage>
        <taxon>Bacteria</taxon>
        <taxon>Bacillati</taxon>
        <taxon>Actinomycetota</taxon>
        <taxon>Actinomycetes</taxon>
        <taxon>Mycobacteriales</taxon>
        <taxon>Corynebacteriaceae</taxon>
        <taxon>Corynebacterium</taxon>
    </lineage>
</organism>
<gene>
    <name evidence="1" type="primary">cas2e</name>
    <name evidence="1" type="ORF">I6J21_01130</name>
</gene>
<dbReference type="Proteomes" id="UP000617681">
    <property type="component" value="Chromosome"/>
</dbReference>
<evidence type="ECO:0000313" key="1">
    <source>
        <dbReference type="EMBL" id="QRP70809.1"/>
    </source>
</evidence>